<dbReference type="OrthoDB" id="3963179at2759"/>
<sequence length="302" mass="34023">MGRKVDAANAENAQPRIVMLEQLYIRTTHDCPVFGQYRVIACMAMPAIYNTKPKTTGICAAKTSQASQPTGKSYEDEIRYLSTVRRQSGYNHNRALLLLSHLPSPPQLPPLRPLHINNTNQPSTMNSLTIMPTVYPAARRGLFPVARDLRAAKMSHEVAMPTTEELRHIDEDDEIIEKRVSDPNEIAYINYATEYLYEFTWSQRARLSGARTNKCDSMFIGYTEFGSHVWASVVKMPQGKVLYDAKDRVMIQVVVVVDATDVPSFNCMALYELSDLDYIAAWDGGIPGDTLAERYAFIYDAL</sequence>
<dbReference type="EMBL" id="MU005935">
    <property type="protein sequence ID" value="KAF2702359.1"/>
    <property type="molecule type" value="Genomic_DNA"/>
</dbReference>
<feature type="non-terminal residue" evidence="1">
    <location>
        <position position="302"/>
    </location>
</feature>
<name>A0A6G1JP02_9PLEO</name>
<protein>
    <submittedName>
        <fullName evidence="1">Uncharacterized protein</fullName>
    </submittedName>
</protein>
<proteinExistence type="predicted"/>
<reference evidence="1" key="1">
    <citation type="journal article" date="2020" name="Stud. Mycol.">
        <title>101 Dothideomycetes genomes: a test case for predicting lifestyles and emergence of pathogens.</title>
        <authorList>
            <person name="Haridas S."/>
            <person name="Albert R."/>
            <person name="Binder M."/>
            <person name="Bloem J."/>
            <person name="Labutti K."/>
            <person name="Salamov A."/>
            <person name="Andreopoulos B."/>
            <person name="Baker S."/>
            <person name="Barry K."/>
            <person name="Bills G."/>
            <person name="Bluhm B."/>
            <person name="Cannon C."/>
            <person name="Castanera R."/>
            <person name="Culley D."/>
            <person name="Daum C."/>
            <person name="Ezra D."/>
            <person name="Gonzalez J."/>
            <person name="Henrissat B."/>
            <person name="Kuo A."/>
            <person name="Liang C."/>
            <person name="Lipzen A."/>
            <person name="Lutzoni F."/>
            <person name="Magnuson J."/>
            <person name="Mondo S."/>
            <person name="Nolan M."/>
            <person name="Ohm R."/>
            <person name="Pangilinan J."/>
            <person name="Park H.-J."/>
            <person name="Ramirez L."/>
            <person name="Alfaro M."/>
            <person name="Sun H."/>
            <person name="Tritt A."/>
            <person name="Yoshinaga Y."/>
            <person name="Zwiers L.-H."/>
            <person name="Turgeon B."/>
            <person name="Goodwin S."/>
            <person name="Spatafora J."/>
            <person name="Crous P."/>
            <person name="Grigoriev I."/>
        </authorList>
    </citation>
    <scope>NUCLEOTIDE SEQUENCE</scope>
    <source>
        <strain evidence="1">CBS 279.74</strain>
    </source>
</reference>
<keyword evidence="2" id="KW-1185">Reference proteome</keyword>
<evidence type="ECO:0000313" key="1">
    <source>
        <dbReference type="EMBL" id="KAF2702359.1"/>
    </source>
</evidence>
<organism evidence="1 2">
    <name type="scientific">Pleomassaria siparia CBS 279.74</name>
    <dbReference type="NCBI Taxonomy" id="1314801"/>
    <lineage>
        <taxon>Eukaryota</taxon>
        <taxon>Fungi</taxon>
        <taxon>Dikarya</taxon>
        <taxon>Ascomycota</taxon>
        <taxon>Pezizomycotina</taxon>
        <taxon>Dothideomycetes</taxon>
        <taxon>Pleosporomycetidae</taxon>
        <taxon>Pleosporales</taxon>
        <taxon>Pleomassariaceae</taxon>
        <taxon>Pleomassaria</taxon>
    </lineage>
</organism>
<accession>A0A6G1JP02</accession>
<gene>
    <name evidence="1" type="ORF">K504DRAFT_509137</name>
</gene>
<dbReference type="AlphaFoldDB" id="A0A6G1JP02"/>
<evidence type="ECO:0000313" key="2">
    <source>
        <dbReference type="Proteomes" id="UP000799428"/>
    </source>
</evidence>
<dbReference type="Proteomes" id="UP000799428">
    <property type="component" value="Unassembled WGS sequence"/>
</dbReference>